<dbReference type="KEGG" id="hcv:FTV88_2889"/>
<dbReference type="Proteomes" id="UP000366051">
    <property type="component" value="Chromosome"/>
</dbReference>
<reference evidence="2" key="1">
    <citation type="submission" date="2019-11" db="EMBL/GenBank/DDBJ databases">
        <title>Genome sequence of Heliorestis convoluta strain HH, an alkaliphilic and minimalistic phototrophic bacterium from a soda lake in Egypt.</title>
        <authorList>
            <person name="Dewey E.D."/>
            <person name="Stokes L.M."/>
            <person name="Burchell B.M."/>
            <person name="Shaffer K.N."/>
            <person name="Huntington A.M."/>
            <person name="Baker J.M."/>
            <person name="Nadendla S."/>
            <person name="Giglio M.G."/>
            <person name="Touchman J.W."/>
            <person name="Blankenship R.E."/>
            <person name="Madigan M.T."/>
            <person name="Sattley W.M."/>
        </authorList>
    </citation>
    <scope>NUCLEOTIDE SEQUENCE [LARGE SCALE GENOMIC DNA]</scope>
    <source>
        <strain evidence="2">HH</strain>
    </source>
</reference>
<dbReference type="EMBL" id="CP045875">
    <property type="protein sequence ID" value="QGG48978.1"/>
    <property type="molecule type" value="Genomic_DNA"/>
</dbReference>
<evidence type="ECO:0008006" key="3">
    <source>
        <dbReference type="Google" id="ProtNLM"/>
    </source>
</evidence>
<evidence type="ECO:0000313" key="1">
    <source>
        <dbReference type="EMBL" id="QGG48978.1"/>
    </source>
</evidence>
<dbReference type="OrthoDB" id="1799553at2"/>
<keyword evidence="2" id="KW-1185">Reference proteome</keyword>
<organism evidence="1 2">
    <name type="scientific">Heliorestis convoluta</name>
    <dbReference type="NCBI Taxonomy" id="356322"/>
    <lineage>
        <taxon>Bacteria</taxon>
        <taxon>Bacillati</taxon>
        <taxon>Bacillota</taxon>
        <taxon>Clostridia</taxon>
        <taxon>Eubacteriales</taxon>
        <taxon>Heliobacteriaceae</taxon>
        <taxon>Heliorestis</taxon>
    </lineage>
</organism>
<protein>
    <recommendedName>
        <fullName evidence="3">DUF4351 domain-containing protein</fullName>
    </recommendedName>
</protein>
<proteinExistence type="predicted"/>
<accession>A0A5Q2N1U9</accession>
<name>A0A5Q2N1U9_9FIRM</name>
<gene>
    <name evidence="1" type="ORF">FTV88_2889</name>
</gene>
<dbReference type="RefSeq" id="WP_153726040.1">
    <property type="nucleotide sequence ID" value="NZ_CP045875.1"/>
</dbReference>
<dbReference type="AlphaFoldDB" id="A0A5Q2N1U9"/>
<sequence length="74" mass="8469">MTKIEQWIREEGRVEGKSEGLQESICKYLEARFGTGSIDLQKEVRGITDLEKLNKILDSIYRVGTVKEAKKLIV</sequence>
<evidence type="ECO:0000313" key="2">
    <source>
        <dbReference type="Proteomes" id="UP000366051"/>
    </source>
</evidence>